<dbReference type="PANTHER" id="PTHR32322:SF9">
    <property type="entry name" value="AMINO-ACID METABOLITE EFFLUX PUMP-RELATED"/>
    <property type="match status" value="1"/>
</dbReference>
<dbReference type="RefSeq" id="WP_060585804.1">
    <property type="nucleotide sequence ID" value="NZ_CP013067.1"/>
</dbReference>
<dbReference type="Proteomes" id="UP000058114">
    <property type="component" value="Chromosome"/>
</dbReference>
<dbReference type="InterPro" id="IPR000620">
    <property type="entry name" value="EamA_dom"/>
</dbReference>
<reference evidence="7 8" key="2">
    <citation type="journal article" date="2016" name="Genome Announc.">
        <title>Complete Genome Sequence of the Highly Virulent Aeromonas schubertii Strain WL1483, Isolated from Diseased Snakehead Fish (Channa argus) in China.</title>
        <authorList>
            <person name="Liu L."/>
            <person name="Li N."/>
            <person name="Zhang D."/>
            <person name="Fu X."/>
            <person name="Shi C."/>
            <person name="Lin Q."/>
            <person name="Hao G."/>
        </authorList>
    </citation>
    <scope>NUCLEOTIDE SEQUENCE [LARGE SCALE GENOMIC DNA]</scope>
    <source>
        <strain evidence="7 8">WL1483</strain>
    </source>
</reference>
<feature type="transmembrane region" description="Helical" evidence="5">
    <location>
        <begin position="140"/>
        <end position="160"/>
    </location>
</feature>
<feature type="transmembrane region" description="Helical" evidence="5">
    <location>
        <begin position="65"/>
        <end position="83"/>
    </location>
</feature>
<protein>
    <submittedName>
        <fullName evidence="7">Putative DMT domain-containing membrane protein</fullName>
    </submittedName>
</protein>
<accession>A0A0S2SDG6</accession>
<name>A0A0S2SDG6_9GAMM</name>
<dbReference type="SUPFAM" id="SSF103481">
    <property type="entry name" value="Multidrug resistance efflux transporter EmrE"/>
    <property type="match status" value="2"/>
</dbReference>
<keyword evidence="2 5" id="KW-0812">Transmembrane</keyword>
<feature type="transmembrane region" description="Helical" evidence="5">
    <location>
        <begin position="225"/>
        <end position="245"/>
    </location>
</feature>
<evidence type="ECO:0000313" key="8">
    <source>
        <dbReference type="Proteomes" id="UP000058114"/>
    </source>
</evidence>
<evidence type="ECO:0000256" key="3">
    <source>
        <dbReference type="ARBA" id="ARBA00022989"/>
    </source>
</evidence>
<dbReference type="PATRIC" id="fig|652.5.peg.1990"/>
<reference evidence="8" key="1">
    <citation type="submission" date="2015-10" db="EMBL/GenBank/DDBJ databases">
        <title>Complete Genome Sequence of Aeromonas schubertii strain WL1483.</title>
        <authorList>
            <person name="Liu L."/>
        </authorList>
    </citation>
    <scope>NUCLEOTIDE SEQUENCE [LARGE SCALE GENOMIC DNA]</scope>
    <source>
        <strain evidence="8">WL1483</strain>
    </source>
</reference>
<dbReference type="GO" id="GO:0016020">
    <property type="term" value="C:membrane"/>
    <property type="evidence" value="ECO:0007669"/>
    <property type="project" value="UniProtKB-SubCell"/>
</dbReference>
<feature type="domain" description="EamA" evidence="6">
    <location>
        <begin position="140"/>
        <end position="268"/>
    </location>
</feature>
<feature type="transmembrane region" description="Helical" evidence="5">
    <location>
        <begin position="251"/>
        <end position="269"/>
    </location>
</feature>
<feature type="transmembrane region" description="Helical" evidence="5">
    <location>
        <begin position="36"/>
        <end position="53"/>
    </location>
</feature>
<feature type="transmembrane region" description="Helical" evidence="5">
    <location>
        <begin position="197"/>
        <end position="218"/>
    </location>
</feature>
<dbReference type="EMBL" id="CP013067">
    <property type="protein sequence ID" value="ALP39736.1"/>
    <property type="molecule type" value="Genomic_DNA"/>
</dbReference>
<evidence type="ECO:0000256" key="5">
    <source>
        <dbReference type="SAM" id="Phobius"/>
    </source>
</evidence>
<proteinExistence type="predicted"/>
<dbReference type="Pfam" id="PF00892">
    <property type="entry name" value="EamA"/>
    <property type="match status" value="1"/>
</dbReference>
<keyword evidence="4 5" id="KW-0472">Membrane</keyword>
<dbReference type="KEGG" id="asr:WL1483_4393"/>
<evidence type="ECO:0000256" key="2">
    <source>
        <dbReference type="ARBA" id="ARBA00022692"/>
    </source>
</evidence>
<keyword evidence="3 5" id="KW-1133">Transmembrane helix</keyword>
<gene>
    <name evidence="7" type="ORF">WL1483_4393</name>
</gene>
<evidence type="ECO:0000256" key="1">
    <source>
        <dbReference type="ARBA" id="ARBA00004141"/>
    </source>
</evidence>
<dbReference type="InterPro" id="IPR050638">
    <property type="entry name" value="AA-Vitamin_Transporters"/>
</dbReference>
<dbReference type="InterPro" id="IPR037185">
    <property type="entry name" value="EmrE-like"/>
</dbReference>
<dbReference type="AlphaFoldDB" id="A0A0S2SDG6"/>
<evidence type="ECO:0000256" key="4">
    <source>
        <dbReference type="ARBA" id="ARBA00023136"/>
    </source>
</evidence>
<evidence type="ECO:0000259" key="6">
    <source>
        <dbReference type="Pfam" id="PF00892"/>
    </source>
</evidence>
<feature type="transmembrane region" description="Helical" evidence="5">
    <location>
        <begin position="113"/>
        <end position="134"/>
    </location>
</feature>
<dbReference type="PANTHER" id="PTHR32322">
    <property type="entry name" value="INNER MEMBRANE TRANSPORTER"/>
    <property type="match status" value="1"/>
</dbReference>
<sequence>MPPLRLALLTGSTLVAFAANSLLCRLALTQAAMDPALFTLLRLASGALMLGWLTRARPRGGDWRGGLALVVYAGAFSFAYLSLGAGSGALILFASVQITMLAPPLWRGERLPALQWLGLVLAMGGLVWLLLPGLSAPDPLGAVLMAGAGIAWASYTLAGARAADPLAANAGHFWRAALLALPLMLLGQPGFSANGVLLALLSGALASGLGYALWYSVLPDLGRTLAAALQLLVPPLAAVGGTLWLGESWSLRLLLSALAILSGIALIIAGRARQGATR</sequence>
<evidence type="ECO:0000313" key="7">
    <source>
        <dbReference type="EMBL" id="ALP39736.1"/>
    </source>
</evidence>
<organism evidence="7 8">
    <name type="scientific">Aeromonas schubertii</name>
    <dbReference type="NCBI Taxonomy" id="652"/>
    <lineage>
        <taxon>Bacteria</taxon>
        <taxon>Pseudomonadati</taxon>
        <taxon>Pseudomonadota</taxon>
        <taxon>Gammaproteobacteria</taxon>
        <taxon>Aeromonadales</taxon>
        <taxon>Aeromonadaceae</taxon>
        <taxon>Aeromonas</taxon>
    </lineage>
</organism>
<comment type="subcellular location">
    <subcellularLocation>
        <location evidence="1">Membrane</location>
        <topology evidence="1">Multi-pass membrane protein</topology>
    </subcellularLocation>
</comment>